<sequence length="191" mass="21866">MREKMETNKEEMTPLRGILCLKNSQGMKKIEETEDCFILDCDTSDSFDFKIEIKKEITPLRNILCVKNRQDMKRIEETEDCFILDFDPFDSFDFKKLSVSSGGDKDLDIIHETGQVLVLKWLVGITHIQDTFASTFPFGSTPNATHCHLCYCCVCDKPAPCAQWMSHCNTSADSMGRKLPTPESQSFYYSD</sequence>
<protein>
    <submittedName>
        <fullName evidence="2">Uncharacterized protein</fullName>
    </submittedName>
</protein>
<reference evidence="2 3" key="1">
    <citation type="submission" date="2021-05" db="EMBL/GenBank/DDBJ databases">
        <title>Genome Assembly of Synthetic Allotetraploid Brassica napus Reveals Homoeologous Exchanges between Subgenomes.</title>
        <authorList>
            <person name="Davis J.T."/>
        </authorList>
    </citation>
    <scope>NUCLEOTIDE SEQUENCE [LARGE SCALE GENOMIC DNA]</scope>
    <source>
        <strain evidence="3">cv. Da-Ae</strain>
        <tissue evidence="2">Seedling</tissue>
    </source>
</reference>
<dbReference type="Proteomes" id="UP000824890">
    <property type="component" value="Unassembled WGS sequence"/>
</dbReference>
<organism evidence="2 3">
    <name type="scientific">Brassica napus</name>
    <name type="common">Rape</name>
    <dbReference type="NCBI Taxonomy" id="3708"/>
    <lineage>
        <taxon>Eukaryota</taxon>
        <taxon>Viridiplantae</taxon>
        <taxon>Streptophyta</taxon>
        <taxon>Embryophyta</taxon>
        <taxon>Tracheophyta</taxon>
        <taxon>Spermatophyta</taxon>
        <taxon>Magnoliopsida</taxon>
        <taxon>eudicotyledons</taxon>
        <taxon>Gunneridae</taxon>
        <taxon>Pentapetalae</taxon>
        <taxon>rosids</taxon>
        <taxon>malvids</taxon>
        <taxon>Brassicales</taxon>
        <taxon>Brassicaceae</taxon>
        <taxon>Brassiceae</taxon>
        <taxon>Brassica</taxon>
    </lineage>
</organism>
<evidence type="ECO:0000313" key="2">
    <source>
        <dbReference type="EMBL" id="KAH0889024.1"/>
    </source>
</evidence>
<comment type="caution">
    <text evidence="2">The sequence shown here is derived from an EMBL/GenBank/DDBJ whole genome shotgun (WGS) entry which is preliminary data.</text>
</comment>
<dbReference type="EMBL" id="JAGKQM010000013">
    <property type="protein sequence ID" value="KAH0889024.1"/>
    <property type="molecule type" value="Genomic_DNA"/>
</dbReference>
<dbReference type="PANTHER" id="PTHR33443">
    <property type="entry name" value="ZGC:112980"/>
    <property type="match status" value="1"/>
</dbReference>
<gene>
    <name evidence="2" type="ORF">HID58_051453</name>
</gene>
<evidence type="ECO:0000313" key="3">
    <source>
        <dbReference type="Proteomes" id="UP000824890"/>
    </source>
</evidence>
<feature type="compositionally biased region" description="Polar residues" evidence="1">
    <location>
        <begin position="182"/>
        <end position="191"/>
    </location>
</feature>
<keyword evidence="3" id="KW-1185">Reference proteome</keyword>
<accession>A0ABQ8A911</accession>
<proteinExistence type="predicted"/>
<evidence type="ECO:0000256" key="1">
    <source>
        <dbReference type="SAM" id="MobiDB-lite"/>
    </source>
</evidence>
<dbReference type="PANTHER" id="PTHR33443:SF30">
    <property type="entry name" value="SARCOSINE DEHYDROGENASE-2C PROTEIN"/>
    <property type="match status" value="1"/>
</dbReference>
<name>A0ABQ8A911_BRANA</name>
<feature type="region of interest" description="Disordered" evidence="1">
    <location>
        <begin position="172"/>
        <end position="191"/>
    </location>
</feature>
<dbReference type="InterPro" id="IPR053234">
    <property type="entry name" value="RPM1_Interactor"/>
</dbReference>